<name>A0A558FD31_9GAMM</name>
<sequence length="138" mass="15828">MMAFTVVRPFAKPILALLLCFVLFLAFKHYTHVQQKIGQLEQQLVEKQQQLQSQDQTLEKIRTQVLEQSRSIAELQKAQTELQSNYEQRKVTLNEIFTHDQDSKNWASQPVPDAIRGMFNSTPKTPGAKTLSSAQSMH</sequence>
<evidence type="ECO:0000313" key="4">
    <source>
        <dbReference type="Proteomes" id="UP000316981"/>
    </source>
</evidence>
<accession>A0A558FD31</accession>
<proteinExistence type="predicted"/>
<dbReference type="Proteomes" id="UP000316981">
    <property type="component" value="Unassembled WGS sequence"/>
</dbReference>
<keyword evidence="1" id="KW-0175">Coiled coil</keyword>
<gene>
    <name evidence="3" type="ORF">FPV60_07630</name>
</gene>
<evidence type="ECO:0000313" key="3">
    <source>
        <dbReference type="EMBL" id="TVT83420.1"/>
    </source>
</evidence>
<comment type="caution">
    <text evidence="3">The sequence shown here is derived from an EMBL/GenBank/DDBJ whole genome shotgun (WGS) entry which is preliminary data.</text>
</comment>
<evidence type="ECO:0000256" key="2">
    <source>
        <dbReference type="SAM" id="MobiDB-lite"/>
    </source>
</evidence>
<dbReference type="EMBL" id="VMTP01000048">
    <property type="protein sequence ID" value="TVT83420.1"/>
    <property type="molecule type" value="Genomic_DNA"/>
</dbReference>
<protein>
    <recommendedName>
        <fullName evidence="5">DUF2570 domain-containing protein</fullName>
    </recommendedName>
</protein>
<dbReference type="AlphaFoldDB" id="A0A558FD31"/>
<feature type="coiled-coil region" evidence="1">
    <location>
        <begin position="30"/>
        <end position="78"/>
    </location>
</feature>
<organism evidence="3 4">
    <name type="scientific">Acinetobacter colistiniresistens</name>
    <dbReference type="NCBI Taxonomy" id="280145"/>
    <lineage>
        <taxon>Bacteria</taxon>
        <taxon>Pseudomonadati</taxon>
        <taxon>Pseudomonadota</taxon>
        <taxon>Gammaproteobacteria</taxon>
        <taxon>Moraxellales</taxon>
        <taxon>Moraxellaceae</taxon>
        <taxon>Acinetobacter</taxon>
    </lineage>
</organism>
<dbReference type="Gene3D" id="1.10.287.1490">
    <property type="match status" value="1"/>
</dbReference>
<feature type="compositionally biased region" description="Polar residues" evidence="2">
    <location>
        <begin position="119"/>
        <end position="138"/>
    </location>
</feature>
<evidence type="ECO:0000256" key="1">
    <source>
        <dbReference type="SAM" id="Coils"/>
    </source>
</evidence>
<feature type="region of interest" description="Disordered" evidence="2">
    <location>
        <begin position="102"/>
        <end position="138"/>
    </location>
</feature>
<evidence type="ECO:0008006" key="5">
    <source>
        <dbReference type="Google" id="ProtNLM"/>
    </source>
</evidence>
<reference evidence="3 4" key="1">
    <citation type="submission" date="2019-07" db="EMBL/GenBank/DDBJ databases">
        <title>Draft Genome Sequence of the first blaOXA-58-Harboring Acinetobacter colistiniresistens clinical isolate from Brazil.</title>
        <authorList>
            <person name="Favaro L.S."/>
            <person name="Paula-Petroli S.B."/>
            <person name="Moura C.F."/>
            <person name="Tognim M.C.B."/>
            <person name="Venancio E.J."/>
            <person name="Yamada-Ogatta S.F."/>
            <person name="Carrara-Marroni F.E."/>
        </authorList>
    </citation>
    <scope>NUCLEOTIDE SEQUENCE [LARGE SCALE GENOMIC DNA]</scope>
    <source>
        <strain evidence="3 4">DL</strain>
    </source>
</reference>